<accession>A0ABP0TZ29</accession>
<dbReference type="InterPro" id="IPR044206">
    <property type="entry name" value="EGC1/2"/>
</dbReference>
<sequence>MAIKLGAAVVVAFALYYLCAASLIGQVTAQSGEATFYTPPYTPSACFGFDPPPSNGLFAAASPDIYNNGAACGSFYTITCTGATSGEAGACTGTPTVTVEIIDLCPGCSQPGFDLSETAFTQISFEAIGRININYSQ</sequence>
<feature type="domain" description="Expansin-like EG45" evidence="2">
    <location>
        <begin position="32"/>
        <end position="137"/>
    </location>
</feature>
<dbReference type="PANTHER" id="PTHR47295:SF15">
    <property type="entry name" value="EXPANSIN-LIKE EG45 DOMAIN-CONTAINING PROTEIN"/>
    <property type="match status" value="1"/>
</dbReference>
<evidence type="ECO:0000259" key="2">
    <source>
        <dbReference type="PROSITE" id="PS50842"/>
    </source>
</evidence>
<dbReference type="CDD" id="cd22269">
    <property type="entry name" value="DPBB_EG45-like"/>
    <property type="match status" value="1"/>
</dbReference>
<evidence type="ECO:0000313" key="3">
    <source>
        <dbReference type="EMBL" id="CAK9208993.1"/>
    </source>
</evidence>
<dbReference type="Pfam" id="PF03330">
    <property type="entry name" value="DPBB_1"/>
    <property type="match status" value="1"/>
</dbReference>
<dbReference type="EMBL" id="OZ019909">
    <property type="protein sequence ID" value="CAK9208993.1"/>
    <property type="molecule type" value="Genomic_DNA"/>
</dbReference>
<organism evidence="3 4">
    <name type="scientific">Sphagnum troendelagicum</name>
    <dbReference type="NCBI Taxonomy" id="128251"/>
    <lineage>
        <taxon>Eukaryota</taxon>
        <taxon>Viridiplantae</taxon>
        <taxon>Streptophyta</taxon>
        <taxon>Embryophyta</taxon>
        <taxon>Bryophyta</taxon>
        <taxon>Sphagnophytina</taxon>
        <taxon>Sphagnopsida</taxon>
        <taxon>Sphagnales</taxon>
        <taxon>Sphagnaceae</taxon>
        <taxon>Sphagnum</taxon>
    </lineage>
</organism>
<dbReference type="InterPro" id="IPR036908">
    <property type="entry name" value="RlpA-like_sf"/>
</dbReference>
<dbReference type="InterPro" id="IPR007112">
    <property type="entry name" value="Expansin/allergen_DPBB_dom"/>
</dbReference>
<dbReference type="Gene3D" id="2.40.40.10">
    <property type="entry name" value="RlpA-like domain"/>
    <property type="match status" value="1"/>
</dbReference>
<reference evidence="3" key="1">
    <citation type="submission" date="2024-02" db="EMBL/GenBank/DDBJ databases">
        <authorList>
            <consortium name="ELIXIR-Norway"/>
            <consortium name="Elixir Norway"/>
        </authorList>
    </citation>
    <scope>NUCLEOTIDE SEQUENCE</scope>
</reference>
<dbReference type="SMART" id="SM00837">
    <property type="entry name" value="DPBB_1"/>
    <property type="match status" value="1"/>
</dbReference>
<dbReference type="SUPFAM" id="SSF50685">
    <property type="entry name" value="Barwin-like endoglucanases"/>
    <property type="match status" value="1"/>
</dbReference>
<feature type="signal peptide" evidence="1">
    <location>
        <begin position="1"/>
        <end position="29"/>
    </location>
</feature>
<evidence type="ECO:0000256" key="1">
    <source>
        <dbReference type="SAM" id="SignalP"/>
    </source>
</evidence>
<gene>
    <name evidence="3" type="ORF">CSSPTR1EN2_LOCUS9461</name>
</gene>
<feature type="chain" id="PRO_5046890651" description="Expansin-like EG45 domain-containing protein" evidence="1">
    <location>
        <begin position="30"/>
        <end position="137"/>
    </location>
</feature>
<evidence type="ECO:0000313" key="4">
    <source>
        <dbReference type="Proteomes" id="UP001497512"/>
    </source>
</evidence>
<dbReference type="PANTHER" id="PTHR47295">
    <property type="entry name" value="EG45-LIKE DOMAIN CONTAINING PROTEIN 1-RELATED"/>
    <property type="match status" value="1"/>
</dbReference>
<name>A0ABP0TZ29_9BRYO</name>
<protein>
    <recommendedName>
        <fullName evidence="2">Expansin-like EG45 domain-containing protein</fullName>
    </recommendedName>
</protein>
<keyword evidence="1" id="KW-0732">Signal</keyword>
<keyword evidence="4" id="KW-1185">Reference proteome</keyword>
<dbReference type="PROSITE" id="PS50842">
    <property type="entry name" value="EXPANSIN_EG45"/>
    <property type="match status" value="1"/>
</dbReference>
<dbReference type="Proteomes" id="UP001497512">
    <property type="component" value="Chromosome 17"/>
</dbReference>
<proteinExistence type="predicted"/>
<dbReference type="InterPro" id="IPR009009">
    <property type="entry name" value="RlpA-like_DPBB"/>
</dbReference>